<keyword evidence="7" id="KW-1185">Reference proteome</keyword>
<evidence type="ECO:0000256" key="2">
    <source>
        <dbReference type="ARBA" id="ARBA00022723"/>
    </source>
</evidence>
<dbReference type="InterPro" id="IPR036866">
    <property type="entry name" value="RibonucZ/Hydroxyglut_hydro"/>
</dbReference>
<dbReference type="KEGG" id="tum:CBW65_03050"/>
<dbReference type="SMART" id="SM00849">
    <property type="entry name" value="Lactamase_B"/>
    <property type="match status" value="1"/>
</dbReference>
<evidence type="ECO:0000313" key="7">
    <source>
        <dbReference type="Proteomes" id="UP000195437"/>
    </source>
</evidence>
<comment type="cofactor">
    <cofactor evidence="1">
        <name>Zn(2+)</name>
        <dbReference type="ChEBI" id="CHEBI:29105"/>
    </cofactor>
</comment>
<dbReference type="PANTHER" id="PTHR46233">
    <property type="entry name" value="HYDROXYACYLGLUTATHIONE HYDROLASE GLOC"/>
    <property type="match status" value="1"/>
</dbReference>
<keyword evidence="3 6" id="KW-0378">Hydrolase</keyword>
<evidence type="ECO:0000256" key="1">
    <source>
        <dbReference type="ARBA" id="ARBA00001947"/>
    </source>
</evidence>
<evidence type="ECO:0000313" key="6">
    <source>
        <dbReference type="EMBL" id="ARU60147.1"/>
    </source>
</evidence>
<dbReference type="Gene3D" id="3.60.15.10">
    <property type="entry name" value="Ribonuclease Z/Hydroxyacylglutathione hydrolase-like"/>
    <property type="match status" value="1"/>
</dbReference>
<dbReference type="InterPro" id="IPR001279">
    <property type="entry name" value="Metallo-B-lactamas"/>
</dbReference>
<dbReference type="Proteomes" id="UP000195437">
    <property type="component" value="Chromosome"/>
</dbReference>
<evidence type="ECO:0000256" key="3">
    <source>
        <dbReference type="ARBA" id="ARBA00022801"/>
    </source>
</evidence>
<dbReference type="AlphaFoldDB" id="A0A1Y0II67"/>
<reference evidence="7" key="1">
    <citation type="submission" date="2017-05" db="EMBL/GenBank/DDBJ databases">
        <authorList>
            <person name="Sung H."/>
        </authorList>
    </citation>
    <scope>NUCLEOTIDE SEQUENCE [LARGE SCALE GENOMIC DNA]</scope>
    <source>
        <strain evidence="7">AR23208</strain>
    </source>
</reference>
<gene>
    <name evidence="6" type="ORF">CBW65_03050</name>
</gene>
<dbReference type="GO" id="GO:0046872">
    <property type="term" value="F:metal ion binding"/>
    <property type="evidence" value="ECO:0007669"/>
    <property type="project" value="UniProtKB-KW"/>
</dbReference>
<dbReference type="EMBL" id="CP021434">
    <property type="protein sequence ID" value="ARU60147.1"/>
    <property type="molecule type" value="Genomic_DNA"/>
</dbReference>
<dbReference type="OrthoDB" id="1491389at2"/>
<keyword evidence="4" id="KW-0862">Zinc</keyword>
<dbReference type="PANTHER" id="PTHR46233:SF3">
    <property type="entry name" value="HYDROXYACYLGLUTATHIONE HYDROLASE GLOC"/>
    <property type="match status" value="1"/>
</dbReference>
<protein>
    <submittedName>
        <fullName evidence="6">Hydrolase glyoxylase</fullName>
    </submittedName>
</protein>
<sequence length="275" mass="31638">MILFSNEHLTVFQSALFQINSAVLAFDDFVLVVDPACLPHEIREIQSHVASIRGNKDLYVLFTHGDFDHIIGFNAFPDAKTIGSWEMLHHPKKEHKLKLIREFDATYYLTRDYEIEFPRLDLVIEKDAEQLTIGTTTLTFYKAPGHTADSLYTVIDSLGVFLTGDYLSDFELPFIYHSAVDYEQTIRKAQQILDNHPVQILIPGHGQTTDSRTDMTGRIATAFDYLDRLKQAVLSDDEATIRQLEGEFQFYSPMTVECHQENVNIIRREYRQGLD</sequence>
<dbReference type="InterPro" id="IPR051453">
    <property type="entry name" value="MBL_Glyoxalase_II"/>
</dbReference>
<organism evidence="6 7">
    <name type="scientific">Tumebacillus avium</name>
    <dbReference type="NCBI Taxonomy" id="1903704"/>
    <lineage>
        <taxon>Bacteria</taxon>
        <taxon>Bacillati</taxon>
        <taxon>Bacillota</taxon>
        <taxon>Bacilli</taxon>
        <taxon>Bacillales</taxon>
        <taxon>Alicyclobacillaceae</taxon>
        <taxon>Tumebacillus</taxon>
    </lineage>
</organism>
<evidence type="ECO:0000256" key="4">
    <source>
        <dbReference type="ARBA" id="ARBA00022833"/>
    </source>
</evidence>
<evidence type="ECO:0000259" key="5">
    <source>
        <dbReference type="SMART" id="SM00849"/>
    </source>
</evidence>
<feature type="domain" description="Metallo-beta-lactamase" evidence="5">
    <location>
        <begin position="18"/>
        <end position="205"/>
    </location>
</feature>
<dbReference type="GO" id="GO:0016787">
    <property type="term" value="F:hydrolase activity"/>
    <property type="evidence" value="ECO:0007669"/>
    <property type="project" value="UniProtKB-KW"/>
</dbReference>
<dbReference type="Pfam" id="PF00753">
    <property type="entry name" value="Lactamase_B"/>
    <property type="match status" value="1"/>
</dbReference>
<proteinExistence type="predicted"/>
<name>A0A1Y0II67_9BACL</name>
<dbReference type="RefSeq" id="WP_087455535.1">
    <property type="nucleotide sequence ID" value="NZ_CP021434.1"/>
</dbReference>
<dbReference type="SUPFAM" id="SSF56281">
    <property type="entry name" value="Metallo-hydrolase/oxidoreductase"/>
    <property type="match status" value="1"/>
</dbReference>
<keyword evidence="2" id="KW-0479">Metal-binding</keyword>
<accession>A0A1Y0II67</accession>